<evidence type="ECO:0000256" key="6">
    <source>
        <dbReference type="PIRSR" id="PIRSR000097-3"/>
    </source>
</evidence>
<dbReference type="InterPro" id="IPR018170">
    <property type="entry name" value="Aldo/ket_reductase_CS"/>
</dbReference>
<dbReference type="AlphaFoldDB" id="A0A1H9XFX7"/>
<dbReference type="SUPFAM" id="SSF51430">
    <property type="entry name" value="NAD(P)-linked oxidoreductase"/>
    <property type="match status" value="1"/>
</dbReference>
<dbReference type="Pfam" id="PF00248">
    <property type="entry name" value="Aldo_ket_red"/>
    <property type="match status" value="1"/>
</dbReference>
<evidence type="ECO:0000256" key="2">
    <source>
        <dbReference type="ARBA" id="ARBA00022857"/>
    </source>
</evidence>
<evidence type="ECO:0000313" key="8">
    <source>
        <dbReference type="EMBL" id="SES45024.1"/>
    </source>
</evidence>
<dbReference type="STRING" id="155974.SAMN04487818_1154"/>
<organism evidence="8 9">
    <name type="scientific">Actinokineospora terrae</name>
    <dbReference type="NCBI Taxonomy" id="155974"/>
    <lineage>
        <taxon>Bacteria</taxon>
        <taxon>Bacillati</taxon>
        <taxon>Actinomycetota</taxon>
        <taxon>Actinomycetes</taxon>
        <taxon>Pseudonocardiales</taxon>
        <taxon>Pseudonocardiaceae</taxon>
        <taxon>Actinokineospora</taxon>
    </lineage>
</organism>
<accession>A0A1H9XFX7</accession>
<name>A0A1H9XFX7_9PSEU</name>
<dbReference type="EMBL" id="FOGI01000015">
    <property type="protein sequence ID" value="SES45024.1"/>
    <property type="molecule type" value="Genomic_DNA"/>
</dbReference>
<dbReference type="InterPro" id="IPR036812">
    <property type="entry name" value="NAD(P)_OxRdtase_dom_sf"/>
</dbReference>
<dbReference type="GO" id="GO:0016616">
    <property type="term" value="F:oxidoreductase activity, acting on the CH-OH group of donors, NAD or NADP as acceptor"/>
    <property type="evidence" value="ECO:0007669"/>
    <property type="project" value="UniProtKB-ARBA"/>
</dbReference>
<evidence type="ECO:0000259" key="7">
    <source>
        <dbReference type="Pfam" id="PF00248"/>
    </source>
</evidence>
<dbReference type="Proteomes" id="UP000199051">
    <property type="component" value="Unassembled WGS sequence"/>
</dbReference>
<dbReference type="PANTHER" id="PTHR43827:SF3">
    <property type="entry name" value="NADP-DEPENDENT OXIDOREDUCTASE DOMAIN-CONTAINING PROTEIN"/>
    <property type="match status" value="1"/>
</dbReference>
<protein>
    <submittedName>
        <fullName evidence="8">Aldo/keto reductase family protein</fullName>
    </submittedName>
</protein>
<gene>
    <name evidence="8" type="ORF">SAMN04487818_1154</name>
</gene>
<feature type="site" description="Lowers pKa of active site Tyr" evidence="6">
    <location>
        <position position="85"/>
    </location>
</feature>
<evidence type="ECO:0000256" key="5">
    <source>
        <dbReference type="PIRSR" id="PIRSR000097-2"/>
    </source>
</evidence>
<feature type="active site" description="Proton donor" evidence="4">
    <location>
        <position position="60"/>
    </location>
</feature>
<keyword evidence="3" id="KW-0560">Oxidoreductase</keyword>
<dbReference type="PIRSF" id="PIRSF000097">
    <property type="entry name" value="AKR"/>
    <property type="match status" value="1"/>
</dbReference>
<dbReference type="PANTHER" id="PTHR43827">
    <property type="entry name" value="2,5-DIKETO-D-GLUCONIC ACID REDUCTASE"/>
    <property type="match status" value="1"/>
</dbReference>
<evidence type="ECO:0000256" key="4">
    <source>
        <dbReference type="PIRSR" id="PIRSR000097-1"/>
    </source>
</evidence>
<proteinExistence type="inferred from homology"/>
<dbReference type="PRINTS" id="PR00069">
    <property type="entry name" value="ALDKETRDTASE"/>
</dbReference>
<feature type="domain" description="NADP-dependent oxidoreductase" evidence="7">
    <location>
        <begin position="33"/>
        <end position="269"/>
    </location>
</feature>
<sequence>MTQQPPARKGTAVHNVTLNNGVEMPVLGFGVYQVPPEQTEKVVTDALAAGYRSIDTAAAYGNEEAVGRAIRNSGIPREELFVTTKLWVQDNPAEDNTRRAFDTSLRKLGLDHVDLYLMHQPYRDVHGQWRAMQDLHREGLAKAIGVSNFHPDRLVDLTEHNEITPAVNQIETHPFHQRTADQGLMRDRGVQIESWGPFAEGKNGLFTHPVLSGIGEAHGKSVAQVVLRWLIQRDVVVIPKSVRAERMAENLDVFDFALTDDQMARIATLDTGASQFFDHRDPGMTIQLGNHRLTD</sequence>
<evidence type="ECO:0000313" key="9">
    <source>
        <dbReference type="Proteomes" id="UP000199051"/>
    </source>
</evidence>
<comment type="similarity">
    <text evidence="1">Belongs to the aldo/keto reductase family.</text>
</comment>
<evidence type="ECO:0000256" key="3">
    <source>
        <dbReference type="ARBA" id="ARBA00023002"/>
    </source>
</evidence>
<dbReference type="InterPro" id="IPR020471">
    <property type="entry name" value="AKR"/>
</dbReference>
<keyword evidence="2" id="KW-0521">NADP</keyword>
<dbReference type="RefSeq" id="WP_218150815.1">
    <property type="nucleotide sequence ID" value="NZ_FOGI01000015.1"/>
</dbReference>
<dbReference type="Gene3D" id="3.20.20.100">
    <property type="entry name" value="NADP-dependent oxidoreductase domain"/>
    <property type="match status" value="1"/>
</dbReference>
<dbReference type="InterPro" id="IPR023210">
    <property type="entry name" value="NADP_OxRdtase_dom"/>
</dbReference>
<dbReference type="PROSITE" id="PS00062">
    <property type="entry name" value="ALDOKETO_REDUCTASE_2"/>
    <property type="match status" value="1"/>
</dbReference>
<dbReference type="FunFam" id="3.20.20.100:FF:000015">
    <property type="entry name" value="Oxidoreductase, aldo/keto reductase family"/>
    <property type="match status" value="1"/>
</dbReference>
<reference evidence="9" key="1">
    <citation type="submission" date="2016-10" db="EMBL/GenBank/DDBJ databases">
        <authorList>
            <person name="Varghese N."/>
            <person name="Submissions S."/>
        </authorList>
    </citation>
    <scope>NUCLEOTIDE SEQUENCE [LARGE SCALE GENOMIC DNA]</scope>
    <source>
        <strain evidence="9">DSM 44260</strain>
    </source>
</reference>
<keyword evidence="9" id="KW-1185">Reference proteome</keyword>
<dbReference type="CDD" id="cd19133">
    <property type="entry name" value="AKR_AKR5F1"/>
    <property type="match status" value="1"/>
</dbReference>
<feature type="binding site" evidence="5">
    <location>
        <position position="119"/>
    </location>
    <ligand>
        <name>substrate</name>
    </ligand>
</feature>
<dbReference type="PROSITE" id="PS00798">
    <property type="entry name" value="ALDOKETO_REDUCTASE_1"/>
    <property type="match status" value="1"/>
</dbReference>
<evidence type="ECO:0000256" key="1">
    <source>
        <dbReference type="ARBA" id="ARBA00007905"/>
    </source>
</evidence>